<dbReference type="SUPFAM" id="SSF53335">
    <property type="entry name" value="S-adenosyl-L-methionine-dependent methyltransferases"/>
    <property type="match status" value="1"/>
</dbReference>
<keyword evidence="4" id="KW-0808">Transferase</keyword>
<accession>A0ABN4NHP0</accession>
<evidence type="ECO:0008006" key="9">
    <source>
        <dbReference type="Google" id="ProtNLM"/>
    </source>
</evidence>
<dbReference type="Gene3D" id="1.25.40.10">
    <property type="entry name" value="Tetratricopeptide repeat domain"/>
    <property type="match status" value="1"/>
</dbReference>
<dbReference type="InterPro" id="IPR029063">
    <property type="entry name" value="SAM-dependent_MTases_sf"/>
</dbReference>
<evidence type="ECO:0000256" key="3">
    <source>
        <dbReference type="ARBA" id="ARBA00022676"/>
    </source>
</evidence>
<sequence length="695" mass="79555">MKTSIVILTHNKLDYTKQCIESIRQYTREGTYEIIVVDNRSTDGTVEWLQSQKDIRTIFNAKNVGFPKGCNQGIQIAEGENILLLNNDVVVTKHWLDHLLACLYSADDIGAVGPVTNSAAYYSTIPVRYTSIDEMHEFASQHNVLDPNKWEERLKLIGFCLLIKKEAIEKVGLLDERFTPGNFEDDDYSVRLRQAGYRLMLCNDTFVHHYGSVSWKDDSSGYSKLLRENQKKFEKKWGVDIDAYTIDLEMLSRVGMDHHRAINVLHIGCGAGATLLKIKHEYPQAALYGVEQNAFAIKEAQRYAYVACDLDDTQIKKQMFDLILYSSRTIPLDDHLLCFVVEHLKQDGQFLAHVQNTGYVQLLEQLIVGRNPFTGGDFYSLGQLEDLFKSHSLSMSITGLLSPENDMKHRLVDHLKVLYGEKVQFLLAAKSFLVCANKQKTNIRELIGDFVSKKDRHQILEQLNDISITEVVATIRNMNEAVELLNELAIENFAQGNHEHVLPYLQAAFELCSDDTDTLYNLAFVLNSYGEKELANHYLSLIRQPDGEVKKLFEEINEQSLKKAQQLAFLLRRLEFDIDVEETKQSLVNQLARGEINEQLIKEVIETSIIHKVKVLQAIAITCFEQGLHEQVLPYLQLAYVQEPENIDTLYNLGYVLLTYGEYGLAKVFLEKIRHPDKEVLQLLEIAKEESLRHE</sequence>
<gene>
    <name evidence="7" type="ORF">GS3922_00600</name>
</gene>
<comment type="pathway">
    <text evidence="1">Cell wall biogenesis; cell wall polysaccharide biosynthesis.</text>
</comment>
<dbReference type="EMBL" id="CP014342">
    <property type="protein sequence ID" value="AMX82311.1"/>
    <property type="molecule type" value="Genomic_DNA"/>
</dbReference>
<dbReference type="GeneID" id="32407336"/>
<evidence type="ECO:0000313" key="8">
    <source>
        <dbReference type="Proteomes" id="UP000076226"/>
    </source>
</evidence>
<dbReference type="CDD" id="cd02440">
    <property type="entry name" value="AdoMet_MTases"/>
    <property type="match status" value="1"/>
</dbReference>
<evidence type="ECO:0000313" key="7">
    <source>
        <dbReference type="EMBL" id="AMX82311.1"/>
    </source>
</evidence>
<evidence type="ECO:0000259" key="6">
    <source>
        <dbReference type="Pfam" id="PF13649"/>
    </source>
</evidence>
<dbReference type="InterPro" id="IPR029044">
    <property type="entry name" value="Nucleotide-diphossugar_trans"/>
</dbReference>
<dbReference type="Proteomes" id="UP000076226">
    <property type="component" value="Chromosome"/>
</dbReference>
<dbReference type="CDD" id="cd04186">
    <property type="entry name" value="GT_2_like_c"/>
    <property type="match status" value="1"/>
</dbReference>
<dbReference type="Gene3D" id="3.40.50.150">
    <property type="entry name" value="Vaccinia Virus protein VP39"/>
    <property type="match status" value="1"/>
</dbReference>
<dbReference type="SUPFAM" id="SSF48452">
    <property type="entry name" value="TPR-like"/>
    <property type="match status" value="1"/>
</dbReference>
<dbReference type="PANTHER" id="PTHR43179:SF12">
    <property type="entry name" value="GALACTOFURANOSYLTRANSFERASE GLFT2"/>
    <property type="match status" value="1"/>
</dbReference>
<dbReference type="InterPro" id="IPR019734">
    <property type="entry name" value="TPR_rpt"/>
</dbReference>
<feature type="domain" description="Glycosyltransferase 2-like" evidence="5">
    <location>
        <begin position="4"/>
        <end position="171"/>
    </location>
</feature>
<evidence type="ECO:0000256" key="2">
    <source>
        <dbReference type="ARBA" id="ARBA00006739"/>
    </source>
</evidence>
<keyword evidence="8" id="KW-1185">Reference proteome</keyword>
<dbReference type="Pfam" id="PF00535">
    <property type="entry name" value="Glycos_transf_2"/>
    <property type="match status" value="1"/>
</dbReference>
<feature type="domain" description="Methyltransferase" evidence="6">
    <location>
        <begin position="264"/>
        <end position="348"/>
    </location>
</feature>
<dbReference type="InterPro" id="IPR001173">
    <property type="entry name" value="Glyco_trans_2-like"/>
</dbReference>
<name>A0ABN4NHP0_9BACL</name>
<keyword evidence="3" id="KW-0328">Glycosyltransferase</keyword>
<reference evidence="7 8" key="1">
    <citation type="submission" date="2016-02" db="EMBL/GenBank/DDBJ databases">
        <title>Complete genome sequence of Geobacillus subterraneus KCTC 3922T.</title>
        <authorList>
            <person name="Lee D.-W."/>
            <person name="Lee Y.-J."/>
            <person name="Lee S.-J."/>
            <person name="Park G.-S."/>
            <person name="Lee S.-J."/>
            <person name="Shin J.-H."/>
        </authorList>
    </citation>
    <scope>NUCLEOTIDE SEQUENCE [LARGE SCALE GENOMIC DNA]</scope>
    <source>
        <strain evidence="7 8">KCTC 3922</strain>
    </source>
</reference>
<dbReference type="Gene3D" id="3.90.550.10">
    <property type="entry name" value="Spore Coat Polysaccharide Biosynthesis Protein SpsA, Chain A"/>
    <property type="match status" value="1"/>
</dbReference>
<dbReference type="PANTHER" id="PTHR43179">
    <property type="entry name" value="RHAMNOSYLTRANSFERASE WBBL"/>
    <property type="match status" value="1"/>
</dbReference>
<organism evidence="7 8">
    <name type="scientific">Geobacillus subterraneus</name>
    <dbReference type="NCBI Taxonomy" id="129338"/>
    <lineage>
        <taxon>Bacteria</taxon>
        <taxon>Bacillati</taxon>
        <taxon>Bacillota</taxon>
        <taxon>Bacilli</taxon>
        <taxon>Bacillales</taxon>
        <taxon>Anoxybacillaceae</taxon>
        <taxon>Geobacillus</taxon>
    </lineage>
</organism>
<dbReference type="InterPro" id="IPR041698">
    <property type="entry name" value="Methyltransf_25"/>
</dbReference>
<evidence type="ECO:0000256" key="1">
    <source>
        <dbReference type="ARBA" id="ARBA00004776"/>
    </source>
</evidence>
<dbReference type="SMART" id="SM00028">
    <property type="entry name" value="TPR"/>
    <property type="match status" value="3"/>
</dbReference>
<dbReference type="Pfam" id="PF13649">
    <property type="entry name" value="Methyltransf_25"/>
    <property type="match status" value="1"/>
</dbReference>
<dbReference type="InterPro" id="IPR011990">
    <property type="entry name" value="TPR-like_helical_dom_sf"/>
</dbReference>
<dbReference type="RefSeq" id="WP_063164738.1">
    <property type="nucleotide sequence ID" value="NZ_CP014342.1"/>
</dbReference>
<evidence type="ECO:0000256" key="4">
    <source>
        <dbReference type="ARBA" id="ARBA00022679"/>
    </source>
</evidence>
<evidence type="ECO:0000259" key="5">
    <source>
        <dbReference type="Pfam" id="PF00535"/>
    </source>
</evidence>
<comment type="similarity">
    <text evidence="2">Belongs to the glycosyltransferase 2 family.</text>
</comment>
<dbReference type="SUPFAM" id="SSF53448">
    <property type="entry name" value="Nucleotide-diphospho-sugar transferases"/>
    <property type="match status" value="1"/>
</dbReference>
<proteinExistence type="inferred from homology"/>
<protein>
    <recommendedName>
        <fullName evidence="9">Glycosyl transferase</fullName>
    </recommendedName>
</protein>